<keyword evidence="2" id="KW-1185">Reference proteome</keyword>
<proteinExistence type="predicted"/>
<dbReference type="Proteomes" id="UP001234989">
    <property type="component" value="Chromosome 6"/>
</dbReference>
<evidence type="ECO:0000313" key="2">
    <source>
        <dbReference type="Proteomes" id="UP001234989"/>
    </source>
</evidence>
<sequence length="42" mass="4783">MASLSLWCSCICVHRLQEFSVCVKSERAQLQTEEVVRITQGL</sequence>
<reference evidence="1" key="1">
    <citation type="submission" date="2023-08" db="EMBL/GenBank/DDBJ databases">
        <title>A de novo genome assembly of Solanum verrucosum Schlechtendal, a Mexican diploid species geographically isolated from the other diploid A-genome species in potato relatives.</title>
        <authorList>
            <person name="Hosaka K."/>
        </authorList>
    </citation>
    <scope>NUCLEOTIDE SEQUENCE</scope>
    <source>
        <tissue evidence="1">Young leaves</tissue>
    </source>
</reference>
<dbReference type="EMBL" id="CP133617">
    <property type="protein sequence ID" value="WMV33931.1"/>
    <property type="molecule type" value="Genomic_DNA"/>
</dbReference>
<name>A0AAF0R231_SOLVR</name>
<gene>
    <name evidence="1" type="ORF">MTR67_027316</name>
</gene>
<evidence type="ECO:0000313" key="1">
    <source>
        <dbReference type="EMBL" id="WMV33931.1"/>
    </source>
</evidence>
<protein>
    <submittedName>
        <fullName evidence="1">Uncharacterized protein</fullName>
    </submittedName>
</protein>
<organism evidence="1 2">
    <name type="scientific">Solanum verrucosum</name>
    <dbReference type="NCBI Taxonomy" id="315347"/>
    <lineage>
        <taxon>Eukaryota</taxon>
        <taxon>Viridiplantae</taxon>
        <taxon>Streptophyta</taxon>
        <taxon>Embryophyta</taxon>
        <taxon>Tracheophyta</taxon>
        <taxon>Spermatophyta</taxon>
        <taxon>Magnoliopsida</taxon>
        <taxon>eudicotyledons</taxon>
        <taxon>Gunneridae</taxon>
        <taxon>Pentapetalae</taxon>
        <taxon>asterids</taxon>
        <taxon>lamiids</taxon>
        <taxon>Solanales</taxon>
        <taxon>Solanaceae</taxon>
        <taxon>Solanoideae</taxon>
        <taxon>Solaneae</taxon>
        <taxon>Solanum</taxon>
    </lineage>
</organism>
<accession>A0AAF0R231</accession>
<dbReference type="AlphaFoldDB" id="A0AAF0R231"/>